<dbReference type="AlphaFoldDB" id="A0A5P9QDU9"/>
<name>A0A5P9QDU9_9MICO</name>
<keyword evidence="1" id="KW-1133">Transmembrane helix</keyword>
<feature type="domain" description="Endonuclease/exonuclease/phosphatase" evidence="2">
    <location>
        <begin position="127"/>
        <end position="334"/>
    </location>
</feature>
<evidence type="ECO:0000313" key="3">
    <source>
        <dbReference type="EMBL" id="QFU99641.1"/>
    </source>
</evidence>
<accession>A0A5P9QDU9</accession>
<dbReference type="Gene3D" id="3.60.10.10">
    <property type="entry name" value="Endonuclease/exonuclease/phosphatase"/>
    <property type="match status" value="1"/>
</dbReference>
<dbReference type="Proteomes" id="UP000326702">
    <property type="component" value="Chromosome"/>
</dbReference>
<dbReference type="InterPro" id="IPR005135">
    <property type="entry name" value="Endo/exonuclease/phosphatase"/>
</dbReference>
<feature type="transmembrane region" description="Helical" evidence="1">
    <location>
        <begin position="89"/>
        <end position="108"/>
    </location>
</feature>
<dbReference type="InterPro" id="IPR036691">
    <property type="entry name" value="Endo/exonu/phosph_ase_sf"/>
</dbReference>
<dbReference type="KEGG" id="lxl:KDY119_03176"/>
<feature type="transmembrane region" description="Helical" evidence="1">
    <location>
        <begin position="26"/>
        <end position="44"/>
    </location>
</feature>
<evidence type="ECO:0000256" key="1">
    <source>
        <dbReference type="SAM" id="Phobius"/>
    </source>
</evidence>
<dbReference type="SUPFAM" id="SSF56219">
    <property type="entry name" value="DNase I-like"/>
    <property type="match status" value="1"/>
</dbReference>
<keyword evidence="1" id="KW-0812">Transmembrane</keyword>
<dbReference type="GO" id="GO:0003824">
    <property type="term" value="F:catalytic activity"/>
    <property type="evidence" value="ECO:0007669"/>
    <property type="project" value="InterPro"/>
</dbReference>
<dbReference type="RefSeq" id="WP_153022525.1">
    <property type="nucleotide sequence ID" value="NZ_BAABIH010000016.1"/>
</dbReference>
<evidence type="ECO:0000313" key="4">
    <source>
        <dbReference type="Proteomes" id="UP000326702"/>
    </source>
</evidence>
<dbReference type="EMBL" id="CP045529">
    <property type="protein sequence ID" value="QFU99641.1"/>
    <property type="molecule type" value="Genomic_DNA"/>
</dbReference>
<feature type="transmembrane region" description="Helical" evidence="1">
    <location>
        <begin position="64"/>
        <end position="82"/>
    </location>
</feature>
<keyword evidence="1" id="KW-0472">Membrane</keyword>
<proteinExistence type="predicted"/>
<dbReference type="OrthoDB" id="2340043at2"/>
<keyword evidence="4" id="KW-1185">Reference proteome</keyword>
<dbReference type="Pfam" id="PF03372">
    <property type="entry name" value="Exo_endo_phos"/>
    <property type="match status" value="1"/>
</dbReference>
<organism evidence="3 4">
    <name type="scientific">Luteimicrobium xylanilyticum</name>
    <dbReference type="NCBI Taxonomy" id="1133546"/>
    <lineage>
        <taxon>Bacteria</taxon>
        <taxon>Bacillati</taxon>
        <taxon>Actinomycetota</taxon>
        <taxon>Actinomycetes</taxon>
        <taxon>Micrococcales</taxon>
        <taxon>Luteimicrobium</taxon>
    </lineage>
</organism>
<protein>
    <recommendedName>
        <fullName evidence="2">Endonuclease/exonuclease/phosphatase domain-containing protein</fullName>
    </recommendedName>
</protein>
<reference evidence="3 4" key="1">
    <citation type="submission" date="2019-10" db="EMBL/GenBank/DDBJ databases">
        <title>Genome sequence of Luteimicrobium xylanilyticum HY-24.</title>
        <authorList>
            <person name="Kim D.Y."/>
            <person name="Park H.-Y."/>
        </authorList>
    </citation>
    <scope>NUCLEOTIDE SEQUENCE [LARGE SCALE GENOMIC DNA]</scope>
    <source>
        <strain evidence="3 4">HY-24</strain>
    </source>
</reference>
<gene>
    <name evidence="3" type="ORF">KDY119_03176</name>
</gene>
<evidence type="ECO:0000259" key="2">
    <source>
        <dbReference type="Pfam" id="PF03372"/>
    </source>
</evidence>
<sequence>MDPAPAADAPAAGAARLHRARTSSRVVAWALAVLLAPAVVVTLARAVGFDRRTPFAQLVSVTPWFGAWSLLLGLAALGAGLVARPRRALLGVAAVAGAVVVVQGAWWAPLTTGSPAAGPTAPELRVMTVNAFVGRADADAIVRTVRDHGVQVLAVEELSAGLLDRLHAAGLDDALPYRVTGSVGPGNRGTGLWSALPLTGADAGEATWFAMPSATVRVGPAATPVRVTAVHTVPPSVGSTSIWTSDLRVVRDRLEAGTTAQVALGDFNATRDHSAFREVLGHRFADAADRGGHATLTWPTNRGFPALVGIDHVLVDRGDAVDDVRTVHVPGSDHAALVVTVRLAPASG</sequence>